<dbReference type="EMBL" id="JALLPB020000093">
    <property type="protein sequence ID" value="KAL3817749.1"/>
    <property type="molecule type" value="Genomic_DNA"/>
</dbReference>
<evidence type="ECO:0000313" key="5">
    <source>
        <dbReference type="EMBL" id="KAL3817749.1"/>
    </source>
</evidence>
<dbReference type="PANTHER" id="PTHR24198">
    <property type="entry name" value="ANKYRIN REPEAT AND PROTEIN KINASE DOMAIN-CONTAINING PROTEIN"/>
    <property type="match status" value="1"/>
</dbReference>
<evidence type="ECO:0000256" key="3">
    <source>
        <dbReference type="PROSITE-ProRule" id="PRU00023"/>
    </source>
</evidence>
<keyword evidence="2 3" id="KW-0040">ANK repeat</keyword>
<proteinExistence type="predicted"/>
<dbReference type="Pfam" id="PF12796">
    <property type="entry name" value="Ank_2"/>
    <property type="match status" value="1"/>
</dbReference>
<keyword evidence="6" id="KW-1185">Reference proteome</keyword>
<feature type="region of interest" description="Disordered" evidence="4">
    <location>
        <begin position="106"/>
        <end position="147"/>
    </location>
</feature>
<feature type="compositionally biased region" description="Basic residues" evidence="4">
    <location>
        <begin position="113"/>
        <end position="124"/>
    </location>
</feature>
<evidence type="ECO:0000256" key="2">
    <source>
        <dbReference type="ARBA" id="ARBA00023043"/>
    </source>
</evidence>
<feature type="compositionally biased region" description="Basic and acidic residues" evidence="4">
    <location>
        <begin position="126"/>
        <end position="147"/>
    </location>
</feature>
<dbReference type="Pfam" id="PF13637">
    <property type="entry name" value="Ank_4"/>
    <property type="match status" value="1"/>
</dbReference>
<dbReference type="Gene3D" id="1.25.40.20">
    <property type="entry name" value="Ankyrin repeat-containing domain"/>
    <property type="match status" value="2"/>
</dbReference>
<gene>
    <name evidence="5" type="ORF">ACHAXA_010969</name>
</gene>
<sequence>MEEQNIISRTSGNGGDAYARCRTGSTAGRGSIAGWTRCPLCSSSLQSIADVSVDTHKLPEKPAWKISTKSVKLFSHGRGLSAHLHAVHTPWNPGKAELRRRQALHKRIENDRNRHKRNKKRPKLAHGGDIDHYGSQDDVKKGTWEPSDDDIKQWNRRVMEIVALVESEAKKGAGLCKDEDETSINESKGKELKSNSCKKCVDDDADTERRDRSGKVCHAYRESIPPFLAAAADGDLDALRKFINDVSSGANMICANSEELDSQSLDLNRREHVKSLLSLRDRNGSTAEHWAAGGGHLDCVAYLLNLRDGVMHTDVSDIAQHADKKVRRRRDGKTSLHYAARNGHNNIIDLLLAQHDAPPVDVRSGDGTTPLHMACYGGHPSTVKHLVETHHADVFAVNEWDCGVAHWAAMSLGKEGKENVIELCEFLKDNGVDFLMRQKQGHTPLHKAAARRNSHVIEWLANPSTFSVEARKSMGVMDVGGNLPSDILQSVNGENEFILWMKDQGW</sequence>
<feature type="repeat" description="ANK" evidence="3">
    <location>
        <begin position="331"/>
        <end position="352"/>
    </location>
</feature>
<name>A0ABD3RZT0_9STRA</name>
<dbReference type="PROSITE" id="PS50088">
    <property type="entry name" value="ANK_REPEAT"/>
    <property type="match status" value="2"/>
</dbReference>
<dbReference type="PROSITE" id="PS50297">
    <property type="entry name" value="ANK_REP_REGION"/>
    <property type="match status" value="2"/>
</dbReference>
<dbReference type="Proteomes" id="UP001530377">
    <property type="component" value="Unassembled WGS sequence"/>
</dbReference>
<dbReference type="PANTHER" id="PTHR24198:SF165">
    <property type="entry name" value="ANKYRIN REPEAT-CONTAINING PROTEIN-RELATED"/>
    <property type="match status" value="1"/>
</dbReference>
<dbReference type="SUPFAM" id="SSF48403">
    <property type="entry name" value="Ankyrin repeat"/>
    <property type="match status" value="1"/>
</dbReference>
<organism evidence="5 6">
    <name type="scientific">Cyclostephanos tholiformis</name>
    <dbReference type="NCBI Taxonomy" id="382380"/>
    <lineage>
        <taxon>Eukaryota</taxon>
        <taxon>Sar</taxon>
        <taxon>Stramenopiles</taxon>
        <taxon>Ochrophyta</taxon>
        <taxon>Bacillariophyta</taxon>
        <taxon>Coscinodiscophyceae</taxon>
        <taxon>Thalassiosirophycidae</taxon>
        <taxon>Stephanodiscales</taxon>
        <taxon>Stephanodiscaceae</taxon>
        <taxon>Cyclostephanos</taxon>
    </lineage>
</organism>
<evidence type="ECO:0000256" key="1">
    <source>
        <dbReference type="ARBA" id="ARBA00022737"/>
    </source>
</evidence>
<evidence type="ECO:0000313" key="6">
    <source>
        <dbReference type="Proteomes" id="UP001530377"/>
    </source>
</evidence>
<keyword evidence="1" id="KW-0677">Repeat</keyword>
<feature type="repeat" description="ANK" evidence="3">
    <location>
        <begin position="366"/>
        <end position="388"/>
    </location>
</feature>
<protein>
    <submittedName>
        <fullName evidence="5">Uncharacterized protein</fullName>
    </submittedName>
</protein>
<dbReference type="InterPro" id="IPR036770">
    <property type="entry name" value="Ankyrin_rpt-contain_sf"/>
</dbReference>
<comment type="caution">
    <text evidence="5">The sequence shown here is derived from an EMBL/GenBank/DDBJ whole genome shotgun (WGS) entry which is preliminary data.</text>
</comment>
<dbReference type="SMART" id="SM00248">
    <property type="entry name" value="ANK"/>
    <property type="match status" value="6"/>
</dbReference>
<dbReference type="InterPro" id="IPR002110">
    <property type="entry name" value="Ankyrin_rpt"/>
</dbReference>
<reference evidence="5 6" key="1">
    <citation type="submission" date="2024-10" db="EMBL/GenBank/DDBJ databases">
        <title>Updated reference genomes for cyclostephanoid diatoms.</title>
        <authorList>
            <person name="Roberts W.R."/>
            <person name="Alverson A.J."/>
        </authorList>
    </citation>
    <scope>NUCLEOTIDE SEQUENCE [LARGE SCALE GENOMIC DNA]</scope>
    <source>
        <strain evidence="5 6">AJA228-03</strain>
    </source>
</reference>
<dbReference type="AlphaFoldDB" id="A0ABD3RZT0"/>
<evidence type="ECO:0000256" key="4">
    <source>
        <dbReference type="SAM" id="MobiDB-lite"/>
    </source>
</evidence>
<accession>A0ABD3RZT0</accession>